<proteinExistence type="predicted"/>
<accession>A0A1J6HYS5</accession>
<dbReference type="EMBL" id="MOEC01000024">
    <property type="protein sequence ID" value="OIS91754.1"/>
    <property type="molecule type" value="Genomic_DNA"/>
</dbReference>
<dbReference type="AlphaFoldDB" id="A0A1J6HYS5"/>
<dbReference type="InterPro" id="IPR014710">
    <property type="entry name" value="RmlC-like_jellyroll"/>
</dbReference>
<keyword evidence="3" id="KW-1185">Reference proteome</keyword>
<protein>
    <recommendedName>
        <fullName evidence="1">(S)-ureidoglycine aminohydrolase cupin domain-containing protein</fullName>
    </recommendedName>
</protein>
<dbReference type="Pfam" id="PF05899">
    <property type="entry name" value="Cupin_3"/>
    <property type="match status" value="1"/>
</dbReference>
<dbReference type="InterPro" id="IPR011051">
    <property type="entry name" value="RmlC_Cupin_sf"/>
</dbReference>
<dbReference type="InterPro" id="IPR008579">
    <property type="entry name" value="UGlyAH_Cupin_dom"/>
</dbReference>
<dbReference type="Proteomes" id="UP000182985">
    <property type="component" value="Unassembled WGS sequence"/>
</dbReference>
<dbReference type="OrthoDB" id="9799053at2"/>
<gene>
    <name evidence="2" type="ORF">BLA27_20105</name>
</gene>
<feature type="domain" description="(S)-ureidoglycine aminohydrolase cupin" evidence="1">
    <location>
        <begin position="153"/>
        <end position="216"/>
    </location>
</feature>
<dbReference type="SUPFAM" id="SSF51182">
    <property type="entry name" value="RmlC-like cupins"/>
    <property type="match status" value="1"/>
</dbReference>
<evidence type="ECO:0000313" key="3">
    <source>
        <dbReference type="Proteomes" id="UP000182985"/>
    </source>
</evidence>
<name>A0A1J6HYS5_9HYPH</name>
<sequence>MQKEPEMLRNVINLGVSPPCASDLEEAFRAISLDGQSTEPFGFGRAILSGEGTGVNSPFSSFIMLCDGALTIQDGNGLEIALTKGEVGSLPAGVFSWRANAADCVILTIHQECPGASFAKLDLDHPMSSGGAPNPALLTTPAPTTSRHEFQSDDPLAWGVWATTPYARHPITYSFSELMMLRKGKVTLSNPEEGCVTFTAGDIFLVRPGAVAAWDNPSDLEKFWIIHSPN</sequence>
<reference evidence="2 3" key="1">
    <citation type="submission" date="2016-10" db="EMBL/GenBank/DDBJ databases">
        <title>The Draft Genome Sequence of the Potato Rhizosphere Bacteria Ochrobactrum sp. IPA7.2.</title>
        <authorList>
            <person name="Gogoleva N.E."/>
            <person name="Khlopko Y.A."/>
            <person name="Burygin G.L."/>
            <person name="Plotnikov A.O."/>
        </authorList>
    </citation>
    <scope>NUCLEOTIDE SEQUENCE [LARGE SCALE GENOMIC DNA]</scope>
    <source>
        <strain evidence="2 3">IPA7.2</strain>
    </source>
</reference>
<evidence type="ECO:0000259" key="1">
    <source>
        <dbReference type="Pfam" id="PF05899"/>
    </source>
</evidence>
<dbReference type="Gene3D" id="2.60.120.10">
    <property type="entry name" value="Jelly Rolls"/>
    <property type="match status" value="1"/>
</dbReference>
<comment type="caution">
    <text evidence="2">The sequence shown here is derived from an EMBL/GenBank/DDBJ whole genome shotgun (WGS) entry which is preliminary data.</text>
</comment>
<organism evidence="2 3">
    <name type="scientific">Brucella cytisi</name>
    <dbReference type="NCBI Taxonomy" id="407152"/>
    <lineage>
        <taxon>Bacteria</taxon>
        <taxon>Pseudomonadati</taxon>
        <taxon>Pseudomonadota</taxon>
        <taxon>Alphaproteobacteria</taxon>
        <taxon>Hyphomicrobiales</taxon>
        <taxon>Brucellaceae</taxon>
        <taxon>Brucella/Ochrobactrum group</taxon>
        <taxon>Brucella</taxon>
    </lineage>
</organism>
<evidence type="ECO:0000313" key="2">
    <source>
        <dbReference type="EMBL" id="OIS91754.1"/>
    </source>
</evidence>